<dbReference type="Gramene" id="CDY39577">
    <property type="protein sequence ID" value="CDY39577"/>
    <property type="gene ID" value="GSBRNA2T00068131001"/>
</dbReference>
<proteinExistence type="predicted"/>
<sequence length="344" mass="37572">MIGGTGSMTPPSDHELPQSPAKSYSQAVAPGSRDLEERFSNVVRYSPMADLQGGVALVDLPDELLSDSKPLWSAYIVGHFMGDAPHIGKVHAIVNRIWSFPDRPEKIDAQFISPHTVFPKTASAQPDLTAVPLWVDLQGEPLPASIKVKGTDEIILVSYPLLPPRCLGCQKWGHTDKTCSKNKHIKEKTEDAKELETVVEGTGTDEAANAQQSSSKDSEEKVRNSVSRVHDSVSNKVSVGLVIPENEEPWLTIPQSSPSGCRNNGKSARSTEVELPSTSSPSRFHLLSTDLEEGEVEMENESPSSDEESSVESKAAFEKKKQMEKQKLGKNKNKQTNHASSRSH</sequence>
<feature type="region of interest" description="Disordered" evidence="1">
    <location>
        <begin position="202"/>
        <end position="230"/>
    </location>
</feature>
<feature type="region of interest" description="Disordered" evidence="1">
    <location>
        <begin position="250"/>
        <end position="344"/>
    </location>
</feature>
<dbReference type="AlphaFoldDB" id="A0A078HP08"/>
<dbReference type="PaxDb" id="3708-A0A078HP08"/>
<evidence type="ECO:0000313" key="3">
    <source>
        <dbReference type="Proteomes" id="UP000028999"/>
    </source>
</evidence>
<evidence type="ECO:0000256" key="1">
    <source>
        <dbReference type="SAM" id="MobiDB-lite"/>
    </source>
</evidence>
<evidence type="ECO:0000313" key="2">
    <source>
        <dbReference type="EMBL" id="CDY39577.1"/>
    </source>
</evidence>
<feature type="compositionally biased region" description="Basic residues" evidence="1">
    <location>
        <begin position="328"/>
        <end position="344"/>
    </location>
</feature>
<gene>
    <name evidence="2" type="primary">BnaCnng09460D</name>
    <name evidence="2" type="ORF">GSBRNA2T00068131001</name>
</gene>
<protein>
    <submittedName>
        <fullName evidence="2">BnaCnng09460D protein</fullName>
    </submittedName>
</protein>
<dbReference type="OMA" id="YIVGHFM"/>
<keyword evidence="3" id="KW-1185">Reference proteome</keyword>
<feature type="compositionally biased region" description="Basic and acidic residues" evidence="1">
    <location>
        <begin position="315"/>
        <end position="327"/>
    </location>
</feature>
<accession>A0A078HP08</accession>
<feature type="region of interest" description="Disordered" evidence="1">
    <location>
        <begin position="1"/>
        <end position="32"/>
    </location>
</feature>
<organism evidence="2 3">
    <name type="scientific">Brassica napus</name>
    <name type="common">Rape</name>
    <dbReference type="NCBI Taxonomy" id="3708"/>
    <lineage>
        <taxon>Eukaryota</taxon>
        <taxon>Viridiplantae</taxon>
        <taxon>Streptophyta</taxon>
        <taxon>Embryophyta</taxon>
        <taxon>Tracheophyta</taxon>
        <taxon>Spermatophyta</taxon>
        <taxon>Magnoliopsida</taxon>
        <taxon>eudicotyledons</taxon>
        <taxon>Gunneridae</taxon>
        <taxon>Pentapetalae</taxon>
        <taxon>rosids</taxon>
        <taxon>malvids</taxon>
        <taxon>Brassicales</taxon>
        <taxon>Brassicaceae</taxon>
        <taxon>Brassiceae</taxon>
        <taxon>Brassica</taxon>
    </lineage>
</organism>
<name>A0A078HP08_BRANA</name>
<feature type="compositionally biased region" description="Polar residues" evidence="1">
    <location>
        <begin position="253"/>
        <end position="282"/>
    </location>
</feature>
<feature type="compositionally biased region" description="Acidic residues" evidence="1">
    <location>
        <begin position="290"/>
        <end position="310"/>
    </location>
</feature>
<dbReference type="Proteomes" id="UP000028999">
    <property type="component" value="Unassembled WGS sequence"/>
</dbReference>
<feature type="compositionally biased region" description="Basic and acidic residues" evidence="1">
    <location>
        <begin position="216"/>
        <end position="230"/>
    </location>
</feature>
<dbReference type="EMBL" id="LK032452">
    <property type="protein sequence ID" value="CDY39577.1"/>
    <property type="molecule type" value="Genomic_DNA"/>
</dbReference>
<reference evidence="2 3" key="1">
    <citation type="journal article" date="2014" name="Science">
        <title>Plant genetics. Early allopolyploid evolution in the post-Neolithic Brassica napus oilseed genome.</title>
        <authorList>
            <person name="Chalhoub B."/>
            <person name="Denoeud F."/>
            <person name="Liu S."/>
            <person name="Parkin I.A."/>
            <person name="Tang H."/>
            <person name="Wang X."/>
            <person name="Chiquet J."/>
            <person name="Belcram H."/>
            <person name="Tong C."/>
            <person name="Samans B."/>
            <person name="Correa M."/>
            <person name="Da Silva C."/>
            <person name="Just J."/>
            <person name="Falentin C."/>
            <person name="Koh C.S."/>
            <person name="Le Clainche I."/>
            <person name="Bernard M."/>
            <person name="Bento P."/>
            <person name="Noel B."/>
            <person name="Labadie K."/>
            <person name="Alberti A."/>
            <person name="Charles M."/>
            <person name="Arnaud D."/>
            <person name="Guo H."/>
            <person name="Daviaud C."/>
            <person name="Alamery S."/>
            <person name="Jabbari K."/>
            <person name="Zhao M."/>
            <person name="Edger P.P."/>
            <person name="Chelaifa H."/>
            <person name="Tack D."/>
            <person name="Lassalle G."/>
            <person name="Mestiri I."/>
            <person name="Schnel N."/>
            <person name="Le Paslier M.C."/>
            <person name="Fan G."/>
            <person name="Renault V."/>
            <person name="Bayer P.E."/>
            <person name="Golicz A.A."/>
            <person name="Manoli S."/>
            <person name="Lee T.H."/>
            <person name="Thi V.H."/>
            <person name="Chalabi S."/>
            <person name="Hu Q."/>
            <person name="Fan C."/>
            <person name="Tollenaere R."/>
            <person name="Lu Y."/>
            <person name="Battail C."/>
            <person name="Shen J."/>
            <person name="Sidebottom C.H."/>
            <person name="Wang X."/>
            <person name="Canaguier A."/>
            <person name="Chauveau A."/>
            <person name="Berard A."/>
            <person name="Deniot G."/>
            <person name="Guan M."/>
            <person name="Liu Z."/>
            <person name="Sun F."/>
            <person name="Lim Y.P."/>
            <person name="Lyons E."/>
            <person name="Town C.D."/>
            <person name="Bancroft I."/>
            <person name="Wang X."/>
            <person name="Meng J."/>
            <person name="Ma J."/>
            <person name="Pires J.C."/>
            <person name="King G.J."/>
            <person name="Brunel D."/>
            <person name="Delourme R."/>
            <person name="Renard M."/>
            <person name="Aury J.M."/>
            <person name="Adams K.L."/>
            <person name="Batley J."/>
            <person name="Snowdon R.J."/>
            <person name="Tost J."/>
            <person name="Edwards D."/>
            <person name="Zhou Y."/>
            <person name="Hua W."/>
            <person name="Sharpe A.G."/>
            <person name="Paterson A.H."/>
            <person name="Guan C."/>
            <person name="Wincker P."/>
        </authorList>
    </citation>
    <scope>NUCLEOTIDE SEQUENCE [LARGE SCALE GENOMIC DNA]</scope>
    <source>
        <strain evidence="3">cv. Darmor-bzh</strain>
    </source>
</reference>